<proteinExistence type="predicted"/>
<dbReference type="AlphaFoldDB" id="F4Q6K8"/>
<dbReference type="OrthoDB" id="78858at2759"/>
<reference evidence="5" key="1">
    <citation type="journal article" date="2011" name="Genome Res.">
        <title>Phylogeny-wide analysis of social amoeba genomes highlights ancient origins for complex intercellular communication.</title>
        <authorList>
            <person name="Heidel A.J."/>
            <person name="Lawal H.M."/>
            <person name="Felder M."/>
            <person name="Schilde C."/>
            <person name="Helps N.R."/>
            <person name="Tunggal B."/>
            <person name="Rivero F."/>
            <person name="John U."/>
            <person name="Schleicher M."/>
            <person name="Eichinger L."/>
            <person name="Platzer M."/>
            <person name="Noegel A.A."/>
            <person name="Schaap P."/>
            <person name="Gloeckner G."/>
        </authorList>
    </citation>
    <scope>NUCLEOTIDE SEQUENCE [LARGE SCALE GENOMIC DNA]</scope>
    <source>
        <strain evidence="5">SH3</strain>
    </source>
</reference>
<sequence length="422" mass="48017">MSLTEMETKSSKEIIDDLQRQLSQEKSRNRTLTEELKQLKDAHLRIQLVTENEEEFITNKFMKYLNQLKKEKEELALKVEQEEEYLTNTLQKKMLAIMREKVDLENQLEQEEEFIVNKLQKQIQEVLKDKKVLEKRLENEINDHRQLLKLEGEVISLRDKIKELEGSSEHNKEDIVALKAENFVLCQKIAREQEKLTKVHNENSKLISNLEIGDERNFNTKQKRNRSVSVPNAANLNLNLQVSPPQTKIVTNSVPISRSRSSSSSNPCLITKVLKEGWIKKKVDGKFEKRYFELSSDEVIREYNDEIKQVLLDTIDLDKVIDIVEVPGTPSLSATVSGSSSTGQHTGSSVLELVISNNASSPIHVSINSSTSSTTSNSSNNSHGSSSSVPNNCTISLLIDKSEMNQWKSLITDLLPKPPQHN</sequence>
<evidence type="ECO:0000256" key="2">
    <source>
        <dbReference type="SAM" id="MobiDB-lite"/>
    </source>
</evidence>
<dbReference type="PANTHER" id="PTHR15276">
    <property type="entry name" value="H4 D10S170 PROTEIN-RELATED"/>
    <property type="match status" value="1"/>
</dbReference>
<dbReference type="InterPro" id="IPR019152">
    <property type="entry name" value="DUF2046"/>
</dbReference>
<dbReference type="InterPro" id="IPR001849">
    <property type="entry name" value="PH_domain"/>
</dbReference>
<gene>
    <name evidence="4" type="primary">rcdII</name>
    <name evidence="4" type="ORF">DFA_09056</name>
</gene>
<dbReference type="Pfam" id="PF09755">
    <property type="entry name" value="DUF2046"/>
    <property type="match status" value="1"/>
</dbReference>
<accession>F4Q6K8</accession>
<feature type="region of interest" description="Disordered" evidence="2">
    <location>
        <begin position="366"/>
        <end position="389"/>
    </location>
</feature>
<evidence type="ECO:0000313" key="5">
    <source>
        <dbReference type="Proteomes" id="UP000007797"/>
    </source>
</evidence>
<keyword evidence="5" id="KW-1185">Reference proteome</keyword>
<feature type="coiled-coil region" evidence="1">
    <location>
        <begin position="15"/>
        <end position="181"/>
    </location>
</feature>
<protein>
    <submittedName>
        <fullName evidence="4">PH domain-containing protein</fullName>
    </submittedName>
</protein>
<dbReference type="KEGG" id="dfa:DFA_09056"/>
<dbReference type="GeneID" id="14868565"/>
<dbReference type="EMBL" id="GL883023">
    <property type="protein sequence ID" value="EGG16518.1"/>
    <property type="molecule type" value="Genomic_DNA"/>
</dbReference>
<dbReference type="SUPFAM" id="SSF50729">
    <property type="entry name" value="PH domain-like"/>
    <property type="match status" value="1"/>
</dbReference>
<feature type="domain" description="PH" evidence="3">
    <location>
        <begin position="273"/>
        <end position="418"/>
    </location>
</feature>
<evidence type="ECO:0000259" key="3">
    <source>
        <dbReference type="SMART" id="SM00233"/>
    </source>
</evidence>
<dbReference type="STRING" id="1054147.F4Q6K8"/>
<dbReference type="OMA" id="TNKFMKY"/>
<evidence type="ECO:0000256" key="1">
    <source>
        <dbReference type="SAM" id="Coils"/>
    </source>
</evidence>
<dbReference type="SMART" id="SM00233">
    <property type="entry name" value="PH"/>
    <property type="match status" value="1"/>
</dbReference>
<keyword evidence="1" id="KW-0175">Coiled coil</keyword>
<dbReference type="RefSeq" id="XP_004354918.1">
    <property type="nucleotide sequence ID" value="XM_004354866.1"/>
</dbReference>
<dbReference type="Proteomes" id="UP000007797">
    <property type="component" value="Unassembled WGS sequence"/>
</dbReference>
<evidence type="ECO:0000313" key="4">
    <source>
        <dbReference type="EMBL" id="EGG16518.1"/>
    </source>
</evidence>
<dbReference type="PANTHER" id="PTHR15276:SF0">
    <property type="entry name" value="COILED-COIL DOMAIN-CONTAINING PROTEIN 6"/>
    <property type="match status" value="1"/>
</dbReference>
<name>F4Q6K8_CACFS</name>
<organism evidence="4 5">
    <name type="scientific">Cavenderia fasciculata</name>
    <name type="common">Slime mold</name>
    <name type="synonym">Dictyostelium fasciculatum</name>
    <dbReference type="NCBI Taxonomy" id="261658"/>
    <lineage>
        <taxon>Eukaryota</taxon>
        <taxon>Amoebozoa</taxon>
        <taxon>Evosea</taxon>
        <taxon>Eumycetozoa</taxon>
        <taxon>Dictyostelia</taxon>
        <taxon>Acytosteliales</taxon>
        <taxon>Cavenderiaceae</taxon>
        <taxon>Cavenderia</taxon>
    </lineage>
</organism>